<gene>
    <name evidence="16" type="ORF">QJT80_05215</name>
</gene>
<keyword evidence="5" id="KW-0808">Transferase</keyword>
<dbReference type="InterPro" id="IPR038546">
    <property type="entry name" value="Hen1_N_sf"/>
</dbReference>
<dbReference type="Proteomes" id="UP001300672">
    <property type="component" value="Chromosome"/>
</dbReference>
<feature type="region of interest" description="Disordered" evidence="13">
    <location>
        <begin position="245"/>
        <end position="264"/>
    </location>
</feature>
<evidence type="ECO:0000256" key="13">
    <source>
        <dbReference type="SAM" id="MobiDB-lite"/>
    </source>
</evidence>
<dbReference type="GO" id="GO:0031047">
    <property type="term" value="P:regulatory ncRNA-mediated gene silencing"/>
    <property type="evidence" value="ECO:0007669"/>
    <property type="project" value="UniProtKB-KW"/>
</dbReference>
<dbReference type="Gene3D" id="3.40.50.150">
    <property type="entry name" value="Vaccinia Virus protein VP39"/>
    <property type="match status" value="1"/>
</dbReference>
<dbReference type="NCBIfam" id="TIGR04074">
    <property type="entry name" value="bacter_Hen1"/>
    <property type="match status" value="1"/>
</dbReference>
<keyword evidence="9" id="KW-0694">RNA-binding</keyword>
<dbReference type="InterPro" id="IPR013217">
    <property type="entry name" value="Methyltransf_12"/>
</dbReference>
<dbReference type="Pfam" id="PF08242">
    <property type="entry name" value="Methyltransf_12"/>
    <property type="match status" value="1"/>
</dbReference>
<evidence type="ECO:0000256" key="2">
    <source>
        <dbReference type="ARBA" id="ARBA00009026"/>
    </source>
</evidence>
<keyword evidence="6" id="KW-0949">S-adenosyl-L-methionine</keyword>
<comment type="catalytic activity">
    <reaction evidence="12">
        <text>small RNA 3'-end nucleotide + S-adenosyl-L-methionine = small RNA 3'-end 2'-O-methylnucleotide + S-adenosyl-L-homocysteine + H(+)</text>
        <dbReference type="Rhea" id="RHEA:37887"/>
        <dbReference type="Rhea" id="RHEA-COMP:10415"/>
        <dbReference type="Rhea" id="RHEA-COMP:10416"/>
        <dbReference type="ChEBI" id="CHEBI:15378"/>
        <dbReference type="ChEBI" id="CHEBI:57856"/>
        <dbReference type="ChEBI" id="CHEBI:59789"/>
        <dbReference type="ChEBI" id="CHEBI:74896"/>
        <dbReference type="ChEBI" id="CHEBI:74898"/>
        <dbReference type="EC" id="2.1.1.386"/>
    </reaction>
</comment>
<reference evidence="16" key="2">
    <citation type="submission" date="2023-04" db="EMBL/GenBank/DDBJ databases">
        <authorList>
            <person name="Beletskiy A.V."/>
            <person name="Mardanov A.V."/>
            <person name="Ravin N.V."/>
        </authorList>
    </citation>
    <scope>NUCLEOTIDE SEQUENCE</scope>
    <source>
        <strain evidence="16">GKL-01</strain>
    </source>
</reference>
<name>A0AA95H7V7_9GAMM</name>
<evidence type="ECO:0000256" key="7">
    <source>
        <dbReference type="ARBA" id="ARBA00022723"/>
    </source>
</evidence>
<organism evidence="16">
    <name type="scientific">Candidatus Thiocaldithrix dubininis</name>
    <dbReference type="NCBI Taxonomy" id="3080823"/>
    <lineage>
        <taxon>Bacteria</taxon>
        <taxon>Pseudomonadati</taxon>
        <taxon>Pseudomonadota</taxon>
        <taxon>Gammaproteobacteria</taxon>
        <taxon>Thiotrichales</taxon>
        <taxon>Thiotrichaceae</taxon>
        <taxon>Candidatus Thiocaldithrix</taxon>
    </lineage>
</organism>
<comment type="cofactor">
    <cofactor evidence="1">
        <name>Mg(2+)</name>
        <dbReference type="ChEBI" id="CHEBI:18420"/>
    </cofactor>
</comment>
<keyword evidence="10" id="KW-0943">RNA-mediated gene silencing</keyword>
<evidence type="ECO:0000256" key="4">
    <source>
        <dbReference type="ARBA" id="ARBA00022603"/>
    </source>
</evidence>
<evidence type="ECO:0000256" key="11">
    <source>
        <dbReference type="ARBA" id="ARBA00035025"/>
    </source>
</evidence>
<evidence type="ECO:0000256" key="12">
    <source>
        <dbReference type="ARBA" id="ARBA00048418"/>
    </source>
</evidence>
<dbReference type="EMBL" id="CP124755">
    <property type="protein sequence ID" value="WGZ91880.1"/>
    <property type="molecule type" value="Genomic_DNA"/>
</dbReference>
<evidence type="ECO:0000313" key="16">
    <source>
        <dbReference type="EMBL" id="WGZ91880.1"/>
    </source>
</evidence>
<keyword evidence="4" id="KW-0489">Methyltransferase</keyword>
<dbReference type="GO" id="GO:0090486">
    <property type="term" value="F:small RNA 2'-O-methyltransferase activity"/>
    <property type="evidence" value="ECO:0007669"/>
    <property type="project" value="UniProtKB-EC"/>
</dbReference>
<evidence type="ECO:0000259" key="15">
    <source>
        <dbReference type="Pfam" id="PF12623"/>
    </source>
</evidence>
<dbReference type="KEGG" id="tdu:QJT80_05215"/>
<dbReference type="CDD" id="cd02440">
    <property type="entry name" value="AdoMet_MTases"/>
    <property type="match status" value="1"/>
</dbReference>
<evidence type="ECO:0000256" key="9">
    <source>
        <dbReference type="ARBA" id="ARBA00022884"/>
    </source>
</evidence>
<evidence type="ECO:0000256" key="3">
    <source>
        <dbReference type="ARBA" id="ARBA00021330"/>
    </source>
</evidence>
<evidence type="ECO:0000256" key="1">
    <source>
        <dbReference type="ARBA" id="ARBA00001946"/>
    </source>
</evidence>
<dbReference type="GO" id="GO:0001510">
    <property type="term" value="P:RNA methylation"/>
    <property type="evidence" value="ECO:0007669"/>
    <property type="project" value="InterPro"/>
</dbReference>
<dbReference type="Gene3D" id="3.30.1610.20">
    <property type="entry name" value="Hen1, N-terminal domain"/>
    <property type="match status" value="1"/>
</dbReference>
<dbReference type="GO" id="GO:0003723">
    <property type="term" value="F:RNA binding"/>
    <property type="evidence" value="ECO:0007669"/>
    <property type="project" value="UniProtKB-KW"/>
</dbReference>
<keyword evidence="8" id="KW-0460">Magnesium</keyword>
<dbReference type="InterPro" id="IPR024026">
    <property type="entry name" value="3'-RNA_MeTfrase_Hen1_bac"/>
</dbReference>
<reference evidence="16" key="1">
    <citation type="journal article" date="2023" name="Int. J. Mol. Sci.">
        <title>Metagenomics Revealed a New Genus 'Candidatus Thiocaldithrix dubininis' gen. nov., sp. nov. and a New Species 'Candidatus Thiothrix putei' sp. nov. in the Family Thiotrichaceae, Some Members of Which Have Traits of Both Na+- and H+-Motive Energetics.</title>
        <authorList>
            <person name="Ravin N.V."/>
            <person name="Muntyan M.S."/>
            <person name="Smolyakov D.D."/>
            <person name="Rudenko T.S."/>
            <person name="Beletsky A.V."/>
            <person name="Mardanov A.V."/>
            <person name="Grabovich M.Y."/>
        </authorList>
    </citation>
    <scope>NUCLEOTIDE SEQUENCE</scope>
    <source>
        <strain evidence="16">GKL-01</strain>
    </source>
</reference>
<accession>A0AA95H7V7</accession>
<dbReference type="PANTHER" id="PTHR21404:SF3">
    <property type="entry name" value="SMALL RNA 2'-O-METHYLTRANSFERASE"/>
    <property type="match status" value="1"/>
</dbReference>
<sequence length="466" mass="53117">MLFTLSTTQQPATDLGYLLHKNPNRLHEIDIAQGKAWLFYPEAHEARCTFAMTLDIDAVSLVRGSINSQAGGLLDQYVNDRPYAMSSFMTVAMGRALGTAFTGRSKERQAVADAPLPLEIVLTPLPVRGAEDLPTRLFAPLGYTVQAEKHALLPNKPEWGDSYYVTLTLNITERLQTVLEHLYVLIPVLDNRKHYYIDKRELEKLMHRGEAWLKTHPDKELITYRYLKNRKQLVSEALARLVDEPVTAERETDEGHADRQESYLEKPLNVNEQRLETVTQTLLAAEAQRVLDLGCGEGRLLKRLLMEKQFTRLVGVDVSMTALERAASRLKLDTMTERQRSRIELLQGSSTYRDSRFSGFDAIALVEVIEHLELDRLPALERVLFEYARPKIVIVTTPNRDYNAKFANLADGKLRHADHRFEWTRAEFQDWCTQVAERFAYQVSLQPIGAFDPELGSVTQMGVFSL</sequence>
<dbReference type="InterPro" id="IPR024740">
    <property type="entry name" value="Hen1_N"/>
</dbReference>
<dbReference type="InterPro" id="IPR029063">
    <property type="entry name" value="SAM-dependent_MTases_sf"/>
</dbReference>
<dbReference type="EC" id="2.1.1.386" evidence="11"/>
<keyword evidence="7" id="KW-0479">Metal-binding</keyword>
<dbReference type="AlphaFoldDB" id="A0AA95H7V7"/>
<evidence type="ECO:0000256" key="8">
    <source>
        <dbReference type="ARBA" id="ARBA00022842"/>
    </source>
</evidence>
<dbReference type="SUPFAM" id="SSF53335">
    <property type="entry name" value="S-adenosyl-L-methionine-dependent methyltransferases"/>
    <property type="match status" value="1"/>
</dbReference>
<feature type="domain" description="Methyltransferase type 12" evidence="14">
    <location>
        <begin position="291"/>
        <end position="383"/>
    </location>
</feature>
<evidence type="ECO:0000256" key="6">
    <source>
        <dbReference type="ARBA" id="ARBA00022691"/>
    </source>
</evidence>
<evidence type="ECO:0000259" key="14">
    <source>
        <dbReference type="Pfam" id="PF08242"/>
    </source>
</evidence>
<dbReference type="GO" id="GO:0046872">
    <property type="term" value="F:metal ion binding"/>
    <property type="evidence" value="ECO:0007669"/>
    <property type="project" value="UniProtKB-KW"/>
</dbReference>
<dbReference type="InterPro" id="IPR026610">
    <property type="entry name" value="Hen1"/>
</dbReference>
<feature type="domain" description="Hen1 N-terminal" evidence="15">
    <location>
        <begin position="1"/>
        <end position="241"/>
    </location>
</feature>
<evidence type="ECO:0000256" key="10">
    <source>
        <dbReference type="ARBA" id="ARBA00023158"/>
    </source>
</evidence>
<dbReference type="Pfam" id="PF12623">
    <property type="entry name" value="Hen1_L"/>
    <property type="match status" value="1"/>
</dbReference>
<evidence type="ECO:0000256" key="5">
    <source>
        <dbReference type="ARBA" id="ARBA00022679"/>
    </source>
</evidence>
<protein>
    <recommendedName>
        <fullName evidence="3">Small RNA 2'-O-methyltransferase</fullName>
        <ecNumber evidence="11">2.1.1.386</ecNumber>
    </recommendedName>
</protein>
<proteinExistence type="inferred from homology"/>
<comment type="similarity">
    <text evidence="2">Belongs to the methyltransferase superfamily. HEN1 family.</text>
</comment>
<dbReference type="PANTHER" id="PTHR21404">
    <property type="entry name" value="HEN1"/>
    <property type="match status" value="1"/>
</dbReference>